<evidence type="ECO:0000313" key="7">
    <source>
        <dbReference type="EMBL" id="MBO1862614.1"/>
    </source>
</evidence>
<evidence type="ECO:0000256" key="2">
    <source>
        <dbReference type="ARBA" id="ARBA00022908"/>
    </source>
</evidence>
<dbReference type="PANTHER" id="PTHR30629:SF2">
    <property type="entry name" value="PROPHAGE INTEGRASE INTS-RELATED"/>
    <property type="match status" value="1"/>
</dbReference>
<dbReference type="Gene3D" id="1.10.150.130">
    <property type="match status" value="1"/>
</dbReference>
<dbReference type="InterPro" id="IPR053876">
    <property type="entry name" value="Phage_int_M"/>
</dbReference>
<dbReference type="InterPro" id="IPR013762">
    <property type="entry name" value="Integrase-like_cat_sf"/>
</dbReference>
<proteinExistence type="inferred from homology"/>
<evidence type="ECO:0000313" key="9">
    <source>
        <dbReference type="Proteomes" id="UP000664702"/>
    </source>
</evidence>
<name>A0A939S0S9_9BRAD</name>
<dbReference type="EMBL" id="CP086136">
    <property type="protein sequence ID" value="UEM15449.1"/>
    <property type="molecule type" value="Genomic_DNA"/>
</dbReference>
<reference evidence="8 9" key="2">
    <citation type="journal article" date="2022" name="Int. J. Syst. Evol. Microbiol.">
        <title>Strains of Bradyrhizobium barranii sp. nov. associated with legumes native to Canada are symbionts of soybeans and belong to different subspecies (subsp. barranii subsp. nov. and subsp. apii subsp. nov.) and symbiovars (sv. glycinearum and sv. septentrionale).</title>
        <authorList>
            <person name="Bromfield E.S.P."/>
            <person name="Cloutier S."/>
            <person name="Wasai-Hara S."/>
            <person name="Minamisawa K."/>
        </authorList>
    </citation>
    <scope>NUCLEOTIDE SEQUENCE [LARGE SCALE GENOMIC DNA]</scope>
    <source>
        <strain evidence="8 9">144S4</strain>
    </source>
</reference>
<dbReference type="Proteomes" id="UP000664702">
    <property type="component" value="Chromosome"/>
</dbReference>
<keyword evidence="3" id="KW-0238">DNA-binding</keyword>
<dbReference type="PROSITE" id="PS51898">
    <property type="entry name" value="TYR_RECOMBINASE"/>
    <property type="match status" value="1"/>
</dbReference>
<dbReference type="EMBL" id="JAGEMI010000001">
    <property type="protein sequence ID" value="MBO1862614.1"/>
    <property type="molecule type" value="Genomic_DNA"/>
</dbReference>
<dbReference type="GO" id="GO:0015074">
    <property type="term" value="P:DNA integration"/>
    <property type="evidence" value="ECO:0007669"/>
    <property type="project" value="UniProtKB-KW"/>
</dbReference>
<protein>
    <submittedName>
        <fullName evidence="8">Site-specific integrase</fullName>
    </submittedName>
    <submittedName>
        <fullName evidence="7">Tyrosine-type recombinase/integrase</fullName>
    </submittedName>
</protein>
<gene>
    <name evidence="8" type="ORF">J4G43_015325</name>
    <name evidence="7" type="ORF">J4G43_17430</name>
</gene>
<dbReference type="GO" id="GO:0003677">
    <property type="term" value="F:DNA binding"/>
    <property type="evidence" value="ECO:0007669"/>
    <property type="project" value="UniProtKB-KW"/>
</dbReference>
<accession>A0A939S0S9</accession>
<comment type="similarity">
    <text evidence="1">Belongs to the 'phage' integrase family.</text>
</comment>
<organism evidence="7">
    <name type="scientific">Bradyrhizobium barranii subsp. barranii</name>
    <dbReference type="NCBI Taxonomy" id="2823807"/>
    <lineage>
        <taxon>Bacteria</taxon>
        <taxon>Pseudomonadati</taxon>
        <taxon>Pseudomonadota</taxon>
        <taxon>Alphaproteobacteria</taxon>
        <taxon>Hyphomicrobiales</taxon>
        <taxon>Nitrobacteraceae</taxon>
        <taxon>Bradyrhizobium</taxon>
        <taxon>Bradyrhizobium barranii</taxon>
    </lineage>
</organism>
<dbReference type="InterPro" id="IPR002104">
    <property type="entry name" value="Integrase_catalytic"/>
</dbReference>
<dbReference type="RefSeq" id="WP_208085268.1">
    <property type="nucleotide sequence ID" value="NZ_CP086136.1"/>
</dbReference>
<dbReference type="InterPro" id="IPR011010">
    <property type="entry name" value="DNA_brk_join_enz"/>
</dbReference>
<evidence type="ECO:0000259" key="6">
    <source>
        <dbReference type="PROSITE" id="PS51898"/>
    </source>
</evidence>
<feature type="compositionally biased region" description="Basic residues" evidence="5">
    <location>
        <begin position="92"/>
        <end position="102"/>
    </location>
</feature>
<keyword evidence="2" id="KW-0229">DNA integration</keyword>
<dbReference type="Pfam" id="PF00589">
    <property type="entry name" value="Phage_integrase"/>
    <property type="match status" value="1"/>
</dbReference>
<evidence type="ECO:0000256" key="5">
    <source>
        <dbReference type="SAM" id="MobiDB-lite"/>
    </source>
</evidence>
<feature type="domain" description="Tyr recombinase" evidence="6">
    <location>
        <begin position="103"/>
        <end position="283"/>
    </location>
</feature>
<dbReference type="Gene3D" id="1.10.443.10">
    <property type="entry name" value="Intergrase catalytic core"/>
    <property type="match status" value="1"/>
</dbReference>
<dbReference type="KEGG" id="bban:J4G43_015325"/>
<keyword evidence="4" id="KW-0233">DNA recombination</keyword>
<sequence length="290" mass="32056">MAALIRHYKKSKFPELGQVTQDNYTRLFARLEEAAGSLPVAKITEDDIQRMVDERAAEGGIEAGNSTRRIFRLLMAFAKDHKYRKDNPAKDIKKKRRPKGAKKGWDTLSETNIAKFFERWPLGTRQHLAMTVLLYTGQRRGDAVRLGPHSVVGGKFDLDNLNDSGIEVRQNKTGKELEIPLASQLAAALKACKIAADAPAFILTERGKPYSDKSFTGKFSAWGKAAGITTQCSPHTLRFAAARRLAELGLSLKVIASITGHDSLKELERYTKAAEQRLLAKQAIAALGSH</sequence>
<dbReference type="InterPro" id="IPR050808">
    <property type="entry name" value="Phage_Integrase"/>
</dbReference>
<dbReference type="SUPFAM" id="SSF56349">
    <property type="entry name" value="DNA breaking-rejoining enzymes"/>
    <property type="match status" value="1"/>
</dbReference>
<dbReference type="Pfam" id="PF22022">
    <property type="entry name" value="Phage_int_M"/>
    <property type="match status" value="1"/>
</dbReference>
<dbReference type="GO" id="GO:0006310">
    <property type="term" value="P:DNA recombination"/>
    <property type="evidence" value="ECO:0007669"/>
    <property type="project" value="UniProtKB-KW"/>
</dbReference>
<feature type="region of interest" description="Disordered" evidence="5">
    <location>
        <begin position="85"/>
        <end position="104"/>
    </location>
</feature>
<evidence type="ECO:0000313" key="8">
    <source>
        <dbReference type="EMBL" id="UEM15449.1"/>
    </source>
</evidence>
<evidence type="ECO:0000256" key="4">
    <source>
        <dbReference type="ARBA" id="ARBA00023172"/>
    </source>
</evidence>
<evidence type="ECO:0000256" key="3">
    <source>
        <dbReference type="ARBA" id="ARBA00023125"/>
    </source>
</evidence>
<reference evidence="7" key="1">
    <citation type="submission" date="2021-03" db="EMBL/GenBank/DDBJ databases">
        <title>Whole Genome Sequence of Bradyrhizobium sp. Strain 144S4.</title>
        <authorList>
            <person name="Bromfield E.S.P."/>
            <person name="Cloutier S."/>
        </authorList>
    </citation>
    <scope>NUCLEOTIDE SEQUENCE [LARGE SCALE GENOMIC DNA]</scope>
    <source>
        <strain evidence="7">144S4</strain>
    </source>
</reference>
<dbReference type="PANTHER" id="PTHR30629">
    <property type="entry name" value="PROPHAGE INTEGRASE"/>
    <property type="match status" value="1"/>
</dbReference>
<dbReference type="AlphaFoldDB" id="A0A939S0S9"/>
<dbReference type="InterPro" id="IPR010998">
    <property type="entry name" value="Integrase_recombinase_N"/>
</dbReference>
<evidence type="ECO:0000256" key="1">
    <source>
        <dbReference type="ARBA" id="ARBA00008857"/>
    </source>
</evidence>